<name>Q24834_ENTHI</name>
<dbReference type="AlphaFoldDB" id="Q24834"/>
<organism evidence="5">
    <name type="scientific">Entamoeba histolytica</name>
    <dbReference type="NCBI Taxonomy" id="5759"/>
    <lineage>
        <taxon>Eukaryota</taxon>
        <taxon>Amoebozoa</taxon>
        <taxon>Evosea</taxon>
        <taxon>Archamoebae</taxon>
        <taxon>Mastigamoebida</taxon>
        <taxon>Entamoebidae</taxon>
        <taxon>Entamoeba</taxon>
    </lineage>
</organism>
<dbReference type="Pfam" id="PF07992">
    <property type="entry name" value="Pyr_redox_2"/>
    <property type="match status" value="1"/>
</dbReference>
<dbReference type="VEuPathDB" id="AmoebaDB:EHI8A_138800"/>
<dbReference type="VEuPathDB" id="AmoebaDB:EHI_155440"/>
<dbReference type="PRINTS" id="PR00469">
    <property type="entry name" value="PNDRDTASEII"/>
</dbReference>
<dbReference type="Gene3D" id="3.50.50.60">
    <property type="entry name" value="FAD/NAD(P)-binding domain"/>
    <property type="match status" value="2"/>
</dbReference>
<evidence type="ECO:0000256" key="1">
    <source>
        <dbReference type="ARBA" id="ARBA00009333"/>
    </source>
</evidence>
<evidence type="ECO:0000313" key="5">
    <source>
        <dbReference type="EMBL" id="CAA56112.1"/>
    </source>
</evidence>
<comment type="similarity">
    <text evidence="1">Belongs to the class-II pyridine nucleotide-disulfide oxidoreductase family.</text>
</comment>
<evidence type="ECO:0000256" key="2">
    <source>
        <dbReference type="ARBA" id="ARBA00022630"/>
    </source>
</evidence>
<dbReference type="GO" id="GO:0016491">
    <property type="term" value="F:oxidoreductase activity"/>
    <property type="evidence" value="ECO:0007669"/>
    <property type="project" value="UniProtKB-KW"/>
</dbReference>
<dbReference type="EMBL" id="X79603">
    <property type="protein sequence ID" value="CAA56112.1"/>
    <property type="molecule type" value="Genomic_DNA"/>
</dbReference>
<protein>
    <submittedName>
        <fullName evidence="5">Disulphide oxidoreductase</fullName>
    </submittedName>
</protein>
<dbReference type="VEuPathDB" id="AmoebaDB:EHI7A_050300"/>
<dbReference type="InterPro" id="IPR036188">
    <property type="entry name" value="FAD/NAD-bd_sf"/>
</dbReference>
<keyword evidence="3" id="KW-0560">Oxidoreductase</keyword>
<gene>
    <name evidence="5" type="primary">gEh-34 KDa protein</name>
</gene>
<evidence type="ECO:0000259" key="4">
    <source>
        <dbReference type="Pfam" id="PF07992"/>
    </source>
</evidence>
<sequence length="316" mass="34229">MSNIHDVVIIGSGPAAHTAAIYLGRSSLKPVMYEGFMAGGVAAGGQLTTTTIIENFRISRISNWIDGNELMMNMRTQSRSMELLSLQKLLTMLNFSTQPFKLFTEEGKEVLTKSVIIASNATAKEACSRRRQILAKIGVSACAICDGAVPIFRNKVLMVEGGGDAAMEEALHLTKYGSKVIILHRRDAFRASKTMQERVLNHPKIEVIWNSELVELEGDGDLLNGAKIHNLVSGEYKVVPVAGLFYAIGHSQNSKFLGGQVKTADDGYILTEGPKTSVDGVFACGDVCDRVYRQAIVAAGSGCMAALSCEKWLQTH</sequence>
<dbReference type="VEuPathDB" id="AmoebaDB:KM1_072530"/>
<reference evidence="5" key="1">
    <citation type="journal article" date="1995" name="Mol. Biochem. Parasitol.">
        <title>Identification of an Entamoeba histolytica gene encoding a protein homologous to prokaryotic disulphide oxidoreductases.</title>
        <authorList>
            <person name="Bruchhaus I."/>
            <person name="Tannich E."/>
        </authorList>
    </citation>
    <scope>NUCLEOTIDE SEQUENCE</scope>
    <source>
        <strain evidence="5">HM-1:IMSS</strain>
    </source>
</reference>
<accession>Q24834</accession>
<dbReference type="SUPFAM" id="SSF51905">
    <property type="entry name" value="FAD/NAD(P)-binding domain"/>
    <property type="match status" value="1"/>
</dbReference>
<dbReference type="SMR" id="Q24834"/>
<dbReference type="PRINTS" id="PR00368">
    <property type="entry name" value="FADPNR"/>
</dbReference>
<dbReference type="InterPro" id="IPR050097">
    <property type="entry name" value="Ferredoxin-NADP_redctase_2"/>
</dbReference>
<dbReference type="GO" id="GO:0097237">
    <property type="term" value="P:cellular response to toxic substance"/>
    <property type="evidence" value="ECO:0007669"/>
    <property type="project" value="UniProtKB-ARBA"/>
</dbReference>
<evidence type="ECO:0000256" key="3">
    <source>
        <dbReference type="ARBA" id="ARBA00023002"/>
    </source>
</evidence>
<keyword evidence="2" id="KW-0285">Flavoprotein</keyword>
<proteinExistence type="inferred from homology"/>
<dbReference type="VEuPathDB" id="AmoebaDB:EHI5A_024680"/>
<feature type="domain" description="FAD/NAD(P)-binding" evidence="4">
    <location>
        <begin position="5"/>
        <end position="302"/>
    </location>
</feature>
<dbReference type="PANTHER" id="PTHR48105">
    <property type="entry name" value="THIOREDOXIN REDUCTASE 1-RELATED-RELATED"/>
    <property type="match status" value="1"/>
</dbReference>
<dbReference type="InterPro" id="IPR023753">
    <property type="entry name" value="FAD/NAD-binding_dom"/>
</dbReference>